<dbReference type="EMBL" id="PQSP01000004">
    <property type="protein sequence ID" value="RUS66678.1"/>
    <property type="molecule type" value="Genomic_DNA"/>
</dbReference>
<name>A0A433SD55_9BURK</name>
<evidence type="ECO:0000313" key="2">
    <source>
        <dbReference type="Proteomes" id="UP000286947"/>
    </source>
</evidence>
<dbReference type="AlphaFoldDB" id="A0A433SD55"/>
<keyword evidence="2" id="KW-1185">Reference proteome</keyword>
<dbReference type="RefSeq" id="WP_126980152.1">
    <property type="nucleotide sequence ID" value="NZ_PQSP01000004.1"/>
</dbReference>
<protein>
    <submittedName>
        <fullName evidence="1">Uncharacterized protein</fullName>
    </submittedName>
</protein>
<dbReference type="Proteomes" id="UP000286947">
    <property type="component" value="Unassembled WGS sequence"/>
</dbReference>
<evidence type="ECO:0000313" key="1">
    <source>
        <dbReference type="EMBL" id="RUS66678.1"/>
    </source>
</evidence>
<proteinExistence type="predicted"/>
<gene>
    <name evidence="1" type="ORF">CUZ56_01959</name>
</gene>
<sequence length="81" mass="9076">MNKTTYAKFQQRLAEIVHAYLGQNPEALRLTQSHTGHGKDNTTRRNYAQGALDTLVGLLNGLNNDDIEGFYHWCGKNGLNT</sequence>
<accession>A0A433SD55</accession>
<reference evidence="1 2" key="1">
    <citation type="submission" date="2018-01" db="EMBL/GenBank/DDBJ databases">
        <title>Saezia sanguinis gen. nov., sp. nov., in the order Burkholderiales isolated from human blood.</title>
        <authorList>
            <person name="Medina-Pascual M.J."/>
            <person name="Valdezate S."/>
            <person name="Monzon S."/>
            <person name="Cuesta I."/>
            <person name="Carrasco G."/>
            <person name="Villalon P."/>
            <person name="Saez-Nieto J.A."/>
        </authorList>
    </citation>
    <scope>NUCLEOTIDE SEQUENCE [LARGE SCALE GENOMIC DNA]</scope>
    <source>
        <strain evidence="1 2">CNM695-12</strain>
    </source>
</reference>
<comment type="caution">
    <text evidence="1">The sequence shown here is derived from an EMBL/GenBank/DDBJ whole genome shotgun (WGS) entry which is preliminary data.</text>
</comment>
<organism evidence="1 2">
    <name type="scientific">Saezia sanguinis</name>
    <dbReference type="NCBI Taxonomy" id="1965230"/>
    <lineage>
        <taxon>Bacteria</taxon>
        <taxon>Pseudomonadati</taxon>
        <taxon>Pseudomonadota</taxon>
        <taxon>Betaproteobacteria</taxon>
        <taxon>Burkholderiales</taxon>
        <taxon>Saeziaceae</taxon>
        <taxon>Saezia</taxon>
    </lineage>
</organism>